<dbReference type="InterPro" id="IPR008972">
    <property type="entry name" value="Cupredoxin"/>
</dbReference>
<evidence type="ECO:0000313" key="4">
    <source>
        <dbReference type="Proteomes" id="UP000640274"/>
    </source>
</evidence>
<keyword evidence="1" id="KW-0812">Transmembrane</keyword>
<accession>A0A934J459</accession>
<dbReference type="AlphaFoldDB" id="A0A934J459"/>
<evidence type="ECO:0000259" key="2">
    <source>
        <dbReference type="Pfam" id="PF13473"/>
    </source>
</evidence>
<evidence type="ECO:0000313" key="3">
    <source>
        <dbReference type="EMBL" id="MBJ6361324.1"/>
    </source>
</evidence>
<keyword evidence="4" id="KW-1185">Reference proteome</keyword>
<dbReference type="PROSITE" id="PS51257">
    <property type="entry name" value="PROKAR_LIPOPROTEIN"/>
    <property type="match status" value="1"/>
</dbReference>
<dbReference type="Gene3D" id="2.60.40.420">
    <property type="entry name" value="Cupredoxins - blue copper proteins"/>
    <property type="match status" value="1"/>
</dbReference>
<reference evidence="3" key="1">
    <citation type="submission" date="2020-12" db="EMBL/GenBank/DDBJ databases">
        <authorList>
            <person name="Huq M.A."/>
        </authorList>
    </citation>
    <scope>NUCLEOTIDE SEQUENCE</scope>
    <source>
        <strain evidence="3">MAHUQ-46</strain>
    </source>
</reference>
<dbReference type="InterPro" id="IPR028096">
    <property type="entry name" value="EfeO_Cupredoxin"/>
</dbReference>
<sequence>MSKIFVVSKKQFRVAGVLALAAILACGYLFWSRSESVSGTPQNEQVYHLVTGEFKTTTDDGSELEVYRFDPGTIYVRKGEPVQLNITGINGKIHPFIIEGLNIKGEVQKGKVTTVRFTADQPGTYPIVCLTHTQLKRGGPMVGYIVVQ</sequence>
<protein>
    <submittedName>
        <fullName evidence="3">Cupredoxin domain-containing protein</fullName>
    </submittedName>
</protein>
<dbReference type="Pfam" id="PF13473">
    <property type="entry name" value="Cupredoxin_1"/>
    <property type="match status" value="1"/>
</dbReference>
<dbReference type="Proteomes" id="UP000640274">
    <property type="component" value="Unassembled WGS sequence"/>
</dbReference>
<keyword evidence="1" id="KW-1133">Transmembrane helix</keyword>
<dbReference type="SUPFAM" id="SSF49503">
    <property type="entry name" value="Cupredoxins"/>
    <property type="match status" value="1"/>
</dbReference>
<gene>
    <name evidence="3" type="ORF">JFN88_08405</name>
</gene>
<name>A0A934J459_9BACL</name>
<comment type="caution">
    <text evidence="3">The sequence shown here is derived from an EMBL/GenBank/DDBJ whole genome shotgun (WGS) entry which is preliminary data.</text>
</comment>
<feature type="transmembrane region" description="Helical" evidence="1">
    <location>
        <begin position="12"/>
        <end position="31"/>
    </location>
</feature>
<keyword evidence="1" id="KW-0472">Membrane</keyword>
<feature type="domain" description="EfeO-type cupredoxin-like" evidence="2">
    <location>
        <begin position="54"/>
        <end position="138"/>
    </location>
</feature>
<evidence type="ECO:0000256" key="1">
    <source>
        <dbReference type="SAM" id="Phobius"/>
    </source>
</evidence>
<dbReference type="EMBL" id="JAELUP010000024">
    <property type="protein sequence ID" value="MBJ6361324.1"/>
    <property type="molecule type" value="Genomic_DNA"/>
</dbReference>
<organism evidence="3 4">
    <name type="scientific">Paenibacillus roseus</name>
    <dbReference type="NCBI Taxonomy" id="2798579"/>
    <lineage>
        <taxon>Bacteria</taxon>
        <taxon>Bacillati</taxon>
        <taxon>Bacillota</taxon>
        <taxon>Bacilli</taxon>
        <taxon>Bacillales</taxon>
        <taxon>Paenibacillaceae</taxon>
        <taxon>Paenibacillus</taxon>
    </lineage>
</organism>
<proteinExistence type="predicted"/>
<dbReference type="RefSeq" id="WP_199018874.1">
    <property type="nucleotide sequence ID" value="NZ_JAELUP010000024.1"/>
</dbReference>